<name>A0A9P8C9U6_9HELO</name>
<comment type="similarity">
    <text evidence="1">Belongs to the avfA family.</text>
</comment>
<proteinExistence type="inferred from homology"/>
<dbReference type="Proteomes" id="UP000824998">
    <property type="component" value="Unassembled WGS sequence"/>
</dbReference>
<dbReference type="GO" id="GO:0004074">
    <property type="term" value="F:biliverdin reductase [NAD(P)H] activity"/>
    <property type="evidence" value="ECO:0007669"/>
    <property type="project" value="TreeGrafter"/>
</dbReference>
<sequence>MRVLIIGGSGRTGKLAIEELLSRGHTVTALVRTPTTLKAKPGLTIVQGTPLKRIDVTNAFKIHSEAPEVVLVTLSAPRENDSPFAKVISPRRMMADSNANVTTVMKENGSCKIVVMQALGVGNSWGNLNWAMQLLMKKSNMIYQYDDHNLVAQEVSDAGVSYVFVRPARLEEGAPKPVKVNLEDGRGVGMMGSITRESVARWLVTAVENNTWDGQAPVLTN</sequence>
<accession>A0A9P8C9U6</accession>
<evidence type="ECO:0000313" key="3">
    <source>
        <dbReference type="EMBL" id="KAG9237481.1"/>
    </source>
</evidence>
<evidence type="ECO:0000259" key="2">
    <source>
        <dbReference type="Pfam" id="PF13460"/>
    </source>
</evidence>
<evidence type="ECO:0000256" key="1">
    <source>
        <dbReference type="ARBA" id="ARBA00038376"/>
    </source>
</evidence>
<dbReference type="Pfam" id="PF13460">
    <property type="entry name" value="NAD_binding_10"/>
    <property type="match status" value="1"/>
</dbReference>
<dbReference type="SUPFAM" id="SSF51735">
    <property type="entry name" value="NAD(P)-binding Rossmann-fold domains"/>
    <property type="match status" value="1"/>
</dbReference>
<dbReference type="EMBL" id="MU251385">
    <property type="protein sequence ID" value="KAG9237481.1"/>
    <property type="molecule type" value="Genomic_DNA"/>
</dbReference>
<feature type="domain" description="NAD(P)-binding" evidence="2">
    <location>
        <begin position="7"/>
        <end position="209"/>
    </location>
</feature>
<dbReference type="Gene3D" id="3.40.50.720">
    <property type="entry name" value="NAD(P)-binding Rossmann-like Domain"/>
    <property type="match status" value="1"/>
</dbReference>
<dbReference type="AlphaFoldDB" id="A0A9P8C9U6"/>
<dbReference type="InterPro" id="IPR016040">
    <property type="entry name" value="NAD(P)-bd_dom"/>
</dbReference>
<dbReference type="PANTHER" id="PTHR43355:SF2">
    <property type="entry name" value="FLAVIN REDUCTASE (NADPH)"/>
    <property type="match status" value="1"/>
</dbReference>
<evidence type="ECO:0000313" key="4">
    <source>
        <dbReference type="Proteomes" id="UP000824998"/>
    </source>
</evidence>
<comment type="caution">
    <text evidence="3">The sequence shown here is derived from an EMBL/GenBank/DDBJ whole genome shotgun (WGS) entry which is preliminary data.</text>
</comment>
<dbReference type="InterPro" id="IPR036291">
    <property type="entry name" value="NAD(P)-bd_dom_sf"/>
</dbReference>
<dbReference type="InterPro" id="IPR051606">
    <property type="entry name" value="Polyketide_Oxido-like"/>
</dbReference>
<organism evidence="3 4">
    <name type="scientific">Amylocarpus encephaloides</name>
    <dbReference type="NCBI Taxonomy" id="45428"/>
    <lineage>
        <taxon>Eukaryota</taxon>
        <taxon>Fungi</taxon>
        <taxon>Dikarya</taxon>
        <taxon>Ascomycota</taxon>
        <taxon>Pezizomycotina</taxon>
        <taxon>Leotiomycetes</taxon>
        <taxon>Helotiales</taxon>
        <taxon>Helotiales incertae sedis</taxon>
        <taxon>Amylocarpus</taxon>
    </lineage>
</organism>
<dbReference type="GO" id="GO:0042602">
    <property type="term" value="F:riboflavin reductase (NADPH) activity"/>
    <property type="evidence" value="ECO:0007669"/>
    <property type="project" value="TreeGrafter"/>
</dbReference>
<protein>
    <submittedName>
        <fullName evidence="3">NAD-dependent epimerase/dehydratase-like protein</fullName>
    </submittedName>
</protein>
<reference evidence="3" key="1">
    <citation type="journal article" date="2021" name="IMA Fungus">
        <title>Genomic characterization of three marine fungi, including Emericellopsis atlantica sp. nov. with signatures of a generalist lifestyle and marine biomass degradation.</title>
        <authorList>
            <person name="Hagestad O.C."/>
            <person name="Hou L."/>
            <person name="Andersen J.H."/>
            <person name="Hansen E.H."/>
            <person name="Altermark B."/>
            <person name="Li C."/>
            <person name="Kuhnert E."/>
            <person name="Cox R.J."/>
            <person name="Crous P.W."/>
            <person name="Spatafora J.W."/>
            <person name="Lail K."/>
            <person name="Amirebrahimi M."/>
            <person name="Lipzen A."/>
            <person name="Pangilinan J."/>
            <person name="Andreopoulos W."/>
            <person name="Hayes R.D."/>
            <person name="Ng V."/>
            <person name="Grigoriev I.V."/>
            <person name="Jackson S.A."/>
            <person name="Sutton T.D.S."/>
            <person name="Dobson A.D.W."/>
            <person name="Rama T."/>
        </authorList>
    </citation>
    <scope>NUCLEOTIDE SEQUENCE</scope>
    <source>
        <strain evidence="3">TRa018bII</strain>
    </source>
</reference>
<dbReference type="OrthoDB" id="419598at2759"/>
<gene>
    <name evidence="3" type="ORF">BJ875DRAFT_148550</name>
</gene>
<dbReference type="PANTHER" id="PTHR43355">
    <property type="entry name" value="FLAVIN REDUCTASE (NADPH)"/>
    <property type="match status" value="1"/>
</dbReference>
<keyword evidence="4" id="KW-1185">Reference proteome</keyword>